<dbReference type="EMBL" id="JACHVA010000076">
    <property type="protein sequence ID" value="MBC2601792.1"/>
    <property type="molecule type" value="Genomic_DNA"/>
</dbReference>
<organism evidence="1 2">
    <name type="scientific">Puniceicoccus vermicola</name>
    <dbReference type="NCBI Taxonomy" id="388746"/>
    <lineage>
        <taxon>Bacteria</taxon>
        <taxon>Pseudomonadati</taxon>
        <taxon>Verrucomicrobiota</taxon>
        <taxon>Opitutia</taxon>
        <taxon>Puniceicoccales</taxon>
        <taxon>Puniceicoccaceae</taxon>
        <taxon>Puniceicoccus</taxon>
    </lineage>
</organism>
<name>A0A7X1E5P0_9BACT</name>
<comment type="caution">
    <text evidence="1">The sequence shown here is derived from an EMBL/GenBank/DDBJ whole genome shotgun (WGS) entry which is preliminary data.</text>
</comment>
<gene>
    <name evidence="1" type="ORF">H5P30_08380</name>
</gene>
<sequence>MKSKSPFLSSAVRDPKADLRARIRRRVTELFFLLLVLASPLAQGEPPQVSATLQILLHRHIPPVRYERGEEVPEKYQPHTYELYYRTQNEFHPIQFDRNAISDPIQYQGPINFTLYRRIPAQGPDQEDQYVPQLQSQLTPGLNQTQFLLGQDNPDQATHQLVAIPIDFDNIPPNTIYGFNMGSIPLKVATSDQKLTIGPGRGAKIELPSGSSVPYQILAAIDDDDTYRLVYRRRWPTGNGYRALCIFFPTNETMTRWNSRLIPIPEGE</sequence>
<dbReference type="AlphaFoldDB" id="A0A7X1E5P0"/>
<protein>
    <submittedName>
        <fullName evidence="1">Uncharacterized protein</fullName>
    </submittedName>
</protein>
<dbReference type="RefSeq" id="WP_185692499.1">
    <property type="nucleotide sequence ID" value="NZ_JACHVA010000076.1"/>
</dbReference>
<evidence type="ECO:0000313" key="2">
    <source>
        <dbReference type="Proteomes" id="UP000525652"/>
    </source>
</evidence>
<reference evidence="1 2" key="1">
    <citation type="submission" date="2020-07" db="EMBL/GenBank/DDBJ databases">
        <authorList>
            <person name="Feng X."/>
        </authorList>
    </citation>
    <scope>NUCLEOTIDE SEQUENCE [LARGE SCALE GENOMIC DNA]</scope>
    <source>
        <strain evidence="1 2">JCM14086</strain>
    </source>
</reference>
<proteinExistence type="predicted"/>
<dbReference type="Proteomes" id="UP000525652">
    <property type="component" value="Unassembled WGS sequence"/>
</dbReference>
<accession>A0A7X1E5P0</accession>
<keyword evidence="2" id="KW-1185">Reference proteome</keyword>
<evidence type="ECO:0000313" key="1">
    <source>
        <dbReference type="EMBL" id="MBC2601792.1"/>
    </source>
</evidence>